<evidence type="ECO:0000313" key="3">
    <source>
        <dbReference type="Proteomes" id="UP000526501"/>
    </source>
</evidence>
<evidence type="ECO:0000256" key="1">
    <source>
        <dbReference type="SAM" id="Phobius"/>
    </source>
</evidence>
<keyword evidence="1" id="KW-0812">Transmembrane</keyword>
<sequence length="138" mass="14974">MDTEKGIGRIALWVCIIAVLMDGGTGVLLVTAPAFTIRLMGMNPDLEPLAYMQFIGAFVFAVGSLYGFALKNLMCGRVSEWRALWFATAWARLCVGSTVAGLILTDRLDPSWISVPVVDLGLAVFQFWLLAKSRGSDA</sequence>
<proteinExistence type="predicted"/>
<feature type="transmembrane region" description="Helical" evidence="1">
    <location>
        <begin position="111"/>
        <end position="131"/>
    </location>
</feature>
<protein>
    <recommendedName>
        <fullName evidence="4">DUF4345 domain-containing protein</fullName>
    </recommendedName>
</protein>
<feature type="transmembrane region" description="Helical" evidence="1">
    <location>
        <begin position="49"/>
        <end position="70"/>
    </location>
</feature>
<dbReference type="EMBL" id="JACHVC010000012">
    <property type="protein sequence ID" value="MBC2607122.1"/>
    <property type="molecule type" value="Genomic_DNA"/>
</dbReference>
<organism evidence="2 3">
    <name type="scientific">Pelagicoccus albus</name>
    <dbReference type="NCBI Taxonomy" id="415222"/>
    <lineage>
        <taxon>Bacteria</taxon>
        <taxon>Pseudomonadati</taxon>
        <taxon>Verrucomicrobiota</taxon>
        <taxon>Opitutia</taxon>
        <taxon>Puniceicoccales</taxon>
        <taxon>Pelagicoccaceae</taxon>
        <taxon>Pelagicoccus</taxon>
    </lineage>
</organism>
<gene>
    <name evidence="2" type="ORF">H5P27_13795</name>
</gene>
<name>A0A7X1B7K6_9BACT</name>
<feature type="transmembrane region" description="Helical" evidence="1">
    <location>
        <begin position="12"/>
        <end position="37"/>
    </location>
</feature>
<keyword evidence="3" id="KW-1185">Reference proteome</keyword>
<evidence type="ECO:0008006" key="4">
    <source>
        <dbReference type="Google" id="ProtNLM"/>
    </source>
</evidence>
<accession>A0A7X1B7K6</accession>
<reference evidence="2 3" key="1">
    <citation type="submission" date="2020-07" db="EMBL/GenBank/DDBJ databases">
        <authorList>
            <person name="Feng X."/>
        </authorList>
    </citation>
    <scope>NUCLEOTIDE SEQUENCE [LARGE SCALE GENOMIC DNA]</scope>
    <source>
        <strain evidence="2 3">JCM23202</strain>
    </source>
</reference>
<dbReference type="AlphaFoldDB" id="A0A7X1B7K6"/>
<keyword evidence="1" id="KW-1133">Transmembrane helix</keyword>
<feature type="transmembrane region" description="Helical" evidence="1">
    <location>
        <begin position="82"/>
        <end position="105"/>
    </location>
</feature>
<dbReference type="RefSeq" id="WP_185660982.1">
    <property type="nucleotide sequence ID" value="NZ_CAWPOO010000012.1"/>
</dbReference>
<keyword evidence="1" id="KW-0472">Membrane</keyword>
<evidence type="ECO:0000313" key="2">
    <source>
        <dbReference type="EMBL" id="MBC2607122.1"/>
    </source>
</evidence>
<comment type="caution">
    <text evidence="2">The sequence shown here is derived from an EMBL/GenBank/DDBJ whole genome shotgun (WGS) entry which is preliminary data.</text>
</comment>
<dbReference type="Proteomes" id="UP000526501">
    <property type="component" value="Unassembled WGS sequence"/>
</dbReference>